<dbReference type="NCBIfam" id="TIGR04380">
    <property type="entry name" value="myo_inos_iolG"/>
    <property type="match status" value="1"/>
</dbReference>
<accession>A0A2G6E3Z2</accession>
<dbReference type="EMBL" id="PDPS01000031">
    <property type="protein sequence ID" value="PID56803.1"/>
    <property type="molecule type" value="Genomic_DNA"/>
</dbReference>
<dbReference type="Gene3D" id="3.30.360.10">
    <property type="entry name" value="Dihydrodipicolinate Reductase, domain 2"/>
    <property type="match status" value="1"/>
</dbReference>
<dbReference type="Pfam" id="PF01408">
    <property type="entry name" value="GFO_IDH_MocA"/>
    <property type="match status" value="1"/>
</dbReference>
<dbReference type="Pfam" id="PF22725">
    <property type="entry name" value="GFO_IDH_MocA_C3"/>
    <property type="match status" value="1"/>
</dbReference>
<dbReference type="InterPro" id="IPR030827">
    <property type="entry name" value="Myo_inos_IolG"/>
</dbReference>
<evidence type="ECO:0000313" key="5">
    <source>
        <dbReference type="EMBL" id="PID56803.1"/>
    </source>
</evidence>
<name>A0A2G6E3Z2_9BACT</name>
<comment type="similarity">
    <text evidence="1">Belongs to the Gfo/Idh/MocA family.</text>
</comment>
<evidence type="ECO:0000259" key="3">
    <source>
        <dbReference type="Pfam" id="PF01408"/>
    </source>
</evidence>
<organism evidence="5 6">
    <name type="scientific">candidate division KSB3 bacterium</name>
    <dbReference type="NCBI Taxonomy" id="2044937"/>
    <lineage>
        <taxon>Bacteria</taxon>
        <taxon>candidate division KSB3</taxon>
    </lineage>
</organism>
<evidence type="ECO:0000313" key="6">
    <source>
        <dbReference type="Proteomes" id="UP000229740"/>
    </source>
</evidence>
<dbReference type="Gene3D" id="3.40.50.720">
    <property type="entry name" value="NAD(P)-binding Rossmann-like Domain"/>
    <property type="match status" value="1"/>
</dbReference>
<dbReference type="InterPro" id="IPR000683">
    <property type="entry name" value="Gfo/Idh/MocA-like_OxRdtase_N"/>
</dbReference>
<protein>
    <submittedName>
        <fullName evidence="5">Inositol 2-dehydrogenase</fullName>
    </submittedName>
</protein>
<feature type="domain" description="Gfo/Idh/MocA-like oxidoreductase N-terminal" evidence="3">
    <location>
        <begin position="5"/>
        <end position="125"/>
    </location>
</feature>
<evidence type="ECO:0000256" key="2">
    <source>
        <dbReference type="ARBA" id="ARBA00023002"/>
    </source>
</evidence>
<dbReference type="Proteomes" id="UP000229740">
    <property type="component" value="Unassembled WGS sequence"/>
</dbReference>
<feature type="domain" description="GFO/IDH/MocA-like oxidoreductase" evidence="4">
    <location>
        <begin position="133"/>
        <end position="255"/>
    </location>
</feature>
<comment type="caution">
    <text evidence="5">The sequence shown here is derived from an EMBL/GenBank/DDBJ whole genome shotgun (WGS) entry which is preliminary data.</text>
</comment>
<dbReference type="SUPFAM" id="SSF51735">
    <property type="entry name" value="NAD(P)-binding Rossmann-fold domains"/>
    <property type="match status" value="1"/>
</dbReference>
<gene>
    <name evidence="5" type="primary">iolG</name>
    <name evidence="5" type="ORF">CSB45_10205</name>
</gene>
<evidence type="ECO:0000256" key="1">
    <source>
        <dbReference type="ARBA" id="ARBA00010928"/>
    </source>
</evidence>
<dbReference type="SUPFAM" id="SSF55347">
    <property type="entry name" value="Glyceraldehyde-3-phosphate dehydrogenase-like, C-terminal domain"/>
    <property type="match status" value="1"/>
</dbReference>
<proteinExistence type="inferred from homology"/>
<evidence type="ECO:0000259" key="4">
    <source>
        <dbReference type="Pfam" id="PF22725"/>
    </source>
</evidence>
<dbReference type="GO" id="GO:0000166">
    <property type="term" value="F:nucleotide binding"/>
    <property type="evidence" value="ECO:0007669"/>
    <property type="project" value="InterPro"/>
</dbReference>
<dbReference type="GO" id="GO:0016491">
    <property type="term" value="F:oxidoreductase activity"/>
    <property type="evidence" value="ECO:0007669"/>
    <property type="project" value="UniProtKB-KW"/>
</dbReference>
<dbReference type="InterPro" id="IPR055170">
    <property type="entry name" value="GFO_IDH_MocA-like_dom"/>
</dbReference>
<dbReference type="PANTHER" id="PTHR42840:SF3">
    <property type="entry name" value="BINDING ROSSMANN FOLD OXIDOREDUCTASE, PUTATIVE (AFU_ORTHOLOGUE AFUA_2G10240)-RELATED"/>
    <property type="match status" value="1"/>
</dbReference>
<sequence length="339" mass="36907">MKENIRVGLVGLGRMGTMYAQHLAFAVPDAELAALATRRVHIARDLARQCDVAAIYTDPCQLFQQESLDAVVIATPTATHKDFIMAAARAGKHIFCEKPIALTLEETDEALQAVREAGVVLQVGFMRRCDAGYAAAKQQIADGVIGEPVMYKGIGRDPVPPPLDYARPEISGGLLLDLGSHDFDLARWLMGSEVSRVCTEAGTLVFPDLKTIGDIDNAVVNLRFENGSIGNIDVSRNAVYGYDIRTEILGAEGCLQIGYLRHTPLVVMTRTRGVSHDTVPFFLERFSPAYKEQIRLFIRAICEGTAPLADGHDARKALEIGLAAIRSYKTGQPVELAEV</sequence>
<dbReference type="InterPro" id="IPR036291">
    <property type="entry name" value="NAD(P)-bd_dom_sf"/>
</dbReference>
<dbReference type="AlphaFoldDB" id="A0A2G6E3Z2"/>
<dbReference type="PANTHER" id="PTHR42840">
    <property type="entry name" value="NAD(P)-BINDING ROSSMANN-FOLD SUPERFAMILY PROTEIN-RELATED"/>
    <property type="match status" value="1"/>
</dbReference>
<keyword evidence="2" id="KW-0560">Oxidoreductase</keyword>
<reference evidence="5 6" key="1">
    <citation type="submission" date="2017-10" db="EMBL/GenBank/DDBJ databases">
        <title>Novel microbial diversity and functional potential in the marine mammal oral microbiome.</title>
        <authorList>
            <person name="Dudek N.K."/>
            <person name="Sun C.L."/>
            <person name="Burstein D."/>
            <person name="Kantor R.S."/>
            <person name="Aliaga Goltsman D.S."/>
            <person name="Bik E.M."/>
            <person name="Thomas B.C."/>
            <person name="Banfield J.F."/>
            <person name="Relman D.A."/>
        </authorList>
    </citation>
    <scope>NUCLEOTIDE SEQUENCE [LARGE SCALE GENOMIC DNA]</scope>
    <source>
        <strain evidence="5">DOLZORAL124_49_17</strain>
    </source>
</reference>